<protein>
    <submittedName>
        <fullName evidence="3">Uncharacterized protein</fullName>
    </submittedName>
</protein>
<reference evidence="3 4" key="1">
    <citation type="submission" date="2024-02" db="EMBL/GenBank/DDBJ databases">
        <title>De novo assembly and annotation of 12 fungi associated with fruit tree decline syndrome in Ontario, Canada.</title>
        <authorList>
            <person name="Sulman M."/>
            <person name="Ellouze W."/>
            <person name="Ilyukhin E."/>
        </authorList>
    </citation>
    <scope>NUCLEOTIDE SEQUENCE [LARGE SCALE GENOMIC DNA]</scope>
    <source>
        <strain evidence="3 4">M169</strain>
    </source>
</reference>
<gene>
    <name evidence="3" type="ORF">SLS63_011527</name>
</gene>
<organism evidence="3 4">
    <name type="scientific">Diaporthe eres</name>
    <name type="common">Phomopsis oblonga</name>
    <dbReference type="NCBI Taxonomy" id="83184"/>
    <lineage>
        <taxon>Eukaryota</taxon>
        <taxon>Fungi</taxon>
        <taxon>Dikarya</taxon>
        <taxon>Ascomycota</taxon>
        <taxon>Pezizomycotina</taxon>
        <taxon>Sordariomycetes</taxon>
        <taxon>Sordariomycetidae</taxon>
        <taxon>Diaporthales</taxon>
        <taxon>Diaporthaceae</taxon>
        <taxon>Diaporthe</taxon>
        <taxon>Diaporthe eres species complex</taxon>
    </lineage>
</organism>
<dbReference type="EMBL" id="JAKNSF020000111">
    <property type="protein sequence ID" value="KAK7714932.1"/>
    <property type="molecule type" value="Genomic_DNA"/>
</dbReference>
<feature type="compositionally biased region" description="Basic and acidic residues" evidence="2">
    <location>
        <begin position="73"/>
        <end position="90"/>
    </location>
</feature>
<evidence type="ECO:0000256" key="1">
    <source>
        <dbReference type="SAM" id="Coils"/>
    </source>
</evidence>
<evidence type="ECO:0000313" key="4">
    <source>
        <dbReference type="Proteomes" id="UP001430848"/>
    </source>
</evidence>
<proteinExistence type="predicted"/>
<feature type="region of interest" description="Disordered" evidence="2">
    <location>
        <begin position="73"/>
        <end position="101"/>
    </location>
</feature>
<accession>A0ABR1NTY2</accession>
<comment type="caution">
    <text evidence="3">The sequence shown here is derived from an EMBL/GenBank/DDBJ whole genome shotgun (WGS) entry which is preliminary data.</text>
</comment>
<dbReference type="Proteomes" id="UP001430848">
    <property type="component" value="Unassembled WGS sequence"/>
</dbReference>
<name>A0ABR1NTY2_DIAER</name>
<sequence length="264" mass="29904">MFDTVSNLQKLERELMAVAKEADGQKAKAGHRTSEAALLQDDCSALQDEIQYKMSANLKTLAQQYEKNIEAVRSDAEKSKFDSDREEKMSNRHGRKSRKYERGSRVSLLVPVGKIIAPIFEHKATTHGYKQAQAQISSLSLRHQYEERTSDAETLKASAEQDLERLRGQTEQAYGECKKCKEEAERLERDAKMAVDAYSALRNHAGKLSKSLAPISMLDFRSREDWKSFQAMANECIMGVTQKVWEEKNLLQSGVGILVIENLE</sequence>
<feature type="coiled-coil region" evidence="1">
    <location>
        <begin position="142"/>
        <end position="204"/>
    </location>
</feature>
<keyword evidence="4" id="KW-1185">Reference proteome</keyword>
<evidence type="ECO:0000256" key="2">
    <source>
        <dbReference type="SAM" id="MobiDB-lite"/>
    </source>
</evidence>
<keyword evidence="1" id="KW-0175">Coiled coil</keyword>
<evidence type="ECO:0000313" key="3">
    <source>
        <dbReference type="EMBL" id="KAK7714932.1"/>
    </source>
</evidence>